<feature type="site" description="Important for catalytic activity" evidence="7">
    <location>
        <position position="214"/>
    </location>
</feature>
<evidence type="ECO:0000256" key="7">
    <source>
        <dbReference type="HAMAP-Rule" id="MF_02065"/>
    </source>
</evidence>
<dbReference type="InterPro" id="IPR003770">
    <property type="entry name" value="MLTG-like"/>
</dbReference>
<evidence type="ECO:0000256" key="1">
    <source>
        <dbReference type="ARBA" id="ARBA00022475"/>
    </source>
</evidence>
<protein>
    <recommendedName>
        <fullName evidence="7">Endolytic murein transglycosylase</fullName>
        <ecNumber evidence="7">4.2.2.29</ecNumber>
    </recommendedName>
    <alternativeName>
        <fullName evidence="7">Peptidoglycan lytic transglycosylase</fullName>
    </alternativeName>
    <alternativeName>
        <fullName evidence="7">Peptidoglycan polymerization terminase</fullName>
    </alternativeName>
</protein>
<evidence type="ECO:0000256" key="4">
    <source>
        <dbReference type="ARBA" id="ARBA00023136"/>
    </source>
</evidence>
<dbReference type="NCBIfam" id="TIGR00247">
    <property type="entry name" value="endolytic transglycosylase MltG"/>
    <property type="match status" value="1"/>
</dbReference>
<dbReference type="Pfam" id="PF02618">
    <property type="entry name" value="YceG"/>
    <property type="match status" value="1"/>
</dbReference>
<keyword evidence="3 7" id="KW-1133">Transmembrane helix</keyword>
<accession>A0ABP8GSL3</accession>
<evidence type="ECO:0000313" key="9">
    <source>
        <dbReference type="Proteomes" id="UP001501725"/>
    </source>
</evidence>
<dbReference type="Proteomes" id="UP001501725">
    <property type="component" value="Unassembled WGS sequence"/>
</dbReference>
<comment type="similarity">
    <text evidence="7">Belongs to the transglycosylase MltG family.</text>
</comment>
<dbReference type="EC" id="4.2.2.29" evidence="7"/>
<dbReference type="HAMAP" id="MF_02065">
    <property type="entry name" value="MltG"/>
    <property type="match status" value="1"/>
</dbReference>
<evidence type="ECO:0000256" key="3">
    <source>
        <dbReference type="ARBA" id="ARBA00022989"/>
    </source>
</evidence>
<dbReference type="CDD" id="cd08010">
    <property type="entry name" value="MltG_like"/>
    <property type="match status" value="1"/>
</dbReference>
<dbReference type="Gene3D" id="3.30.160.60">
    <property type="entry name" value="Classic Zinc Finger"/>
    <property type="match status" value="1"/>
</dbReference>
<name>A0ABP8GSL3_9BACT</name>
<keyword evidence="5 7" id="KW-0456">Lyase</keyword>
<evidence type="ECO:0000256" key="2">
    <source>
        <dbReference type="ARBA" id="ARBA00022692"/>
    </source>
</evidence>
<dbReference type="PANTHER" id="PTHR30518">
    <property type="entry name" value="ENDOLYTIC MUREIN TRANSGLYCOSYLASE"/>
    <property type="match status" value="1"/>
</dbReference>
<keyword evidence="4 7" id="KW-0472">Membrane</keyword>
<keyword evidence="9" id="KW-1185">Reference proteome</keyword>
<comment type="caution">
    <text evidence="8">The sequence shown here is derived from an EMBL/GenBank/DDBJ whole genome shotgun (WGS) entry which is preliminary data.</text>
</comment>
<comment type="catalytic activity">
    <reaction evidence="7">
        <text>a peptidoglycan chain = a peptidoglycan chain with N-acetyl-1,6-anhydromuramyl-[peptide] at the reducing end + a peptidoglycan chain with N-acetylglucosamine at the non-reducing end.</text>
        <dbReference type="EC" id="4.2.2.29"/>
    </reaction>
</comment>
<dbReference type="Gene3D" id="3.30.1490.480">
    <property type="entry name" value="Endolytic murein transglycosylase"/>
    <property type="match status" value="1"/>
</dbReference>
<sequence length="344" mass="38318">MRRILLIVLGLGLLAGLVIGWILFGSGTGFSGRKATLYISSKAATREAVLDSLRKNEIVSNVSAFEFLANRLGYWDHIRPGKYEFPKGTGLLRIVRTLRNGAQTPVKLTITKYRTLGDFAGDVGRKFECDSADMMAFLASADSLRPFNATPQTAMTLIFPDTYTYYWNSSPRQVLRKLADVSAGYWTAARTGKAKEQGLSAHEAYTLASIVEEETNAQAEKGTIASVYLNRLRKDMKLQADPTAKYAVGDFTIRRVLHEHIAVASPYNTYYVKGLPPGPICTPQRKTLDAVLDAPRTNYYFFVANPDKPGTHLFTETYGEHLTNAKAYHENLNERARRNANTSR</sequence>
<reference evidence="9" key="1">
    <citation type="journal article" date="2019" name="Int. J. Syst. Evol. Microbiol.">
        <title>The Global Catalogue of Microorganisms (GCM) 10K type strain sequencing project: providing services to taxonomists for standard genome sequencing and annotation.</title>
        <authorList>
            <consortium name="The Broad Institute Genomics Platform"/>
            <consortium name="The Broad Institute Genome Sequencing Center for Infectious Disease"/>
            <person name="Wu L."/>
            <person name="Ma J."/>
        </authorList>
    </citation>
    <scope>NUCLEOTIDE SEQUENCE [LARGE SCALE GENOMIC DNA]</scope>
    <source>
        <strain evidence="9">JCM 17919</strain>
    </source>
</reference>
<dbReference type="PANTHER" id="PTHR30518:SF2">
    <property type="entry name" value="ENDOLYTIC MUREIN TRANSGLYCOSYLASE"/>
    <property type="match status" value="1"/>
</dbReference>
<proteinExistence type="inferred from homology"/>
<organism evidence="8 9">
    <name type="scientific">Flaviaesturariibacter amylovorans</name>
    <dbReference type="NCBI Taxonomy" id="1084520"/>
    <lineage>
        <taxon>Bacteria</taxon>
        <taxon>Pseudomonadati</taxon>
        <taxon>Bacteroidota</taxon>
        <taxon>Chitinophagia</taxon>
        <taxon>Chitinophagales</taxon>
        <taxon>Chitinophagaceae</taxon>
        <taxon>Flaviaestuariibacter</taxon>
    </lineage>
</organism>
<evidence type="ECO:0000256" key="5">
    <source>
        <dbReference type="ARBA" id="ARBA00023239"/>
    </source>
</evidence>
<comment type="function">
    <text evidence="7">Functions as a peptidoglycan terminase that cleaves nascent peptidoglycan strands endolytically to terminate their elongation.</text>
</comment>
<keyword evidence="6 7" id="KW-0961">Cell wall biogenesis/degradation</keyword>
<dbReference type="RefSeq" id="WP_345255440.1">
    <property type="nucleotide sequence ID" value="NZ_BAABGY010000007.1"/>
</dbReference>
<keyword evidence="1 7" id="KW-1003">Cell membrane</keyword>
<evidence type="ECO:0000256" key="6">
    <source>
        <dbReference type="ARBA" id="ARBA00023316"/>
    </source>
</evidence>
<keyword evidence="2 7" id="KW-0812">Transmembrane</keyword>
<gene>
    <name evidence="7 8" type="primary">mltG</name>
    <name evidence="8" type="ORF">GCM10023184_19680</name>
</gene>
<dbReference type="EMBL" id="BAABGY010000007">
    <property type="protein sequence ID" value="GAA4329256.1"/>
    <property type="molecule type" value="Genomic_DNA"/>
</dbReference>
<evidence type="ECO:0000313" key="8">
    <source>
        <dbReference type="EMBL" id="GAA4329256.1"/>
    </source>
</evidence>